<evidence type="ECO:0000256" key="1">
    <source>
        <dbReference type="SAM" id="SignalP"/>
    </source>
</evidence>
<name>A0A2W5M199_9GAMM</name>
<reference evidence="2 3" key="1">
    <citation type="submission" date="2017-08" db="EMBL/GenBank/DDBJ databases">
        <title>Infants hospitalized years apart are colonized by the same room-sourced microbial strains.</title>
        <authorList>
            <person name="Brooks B."/>
            <person name="Olm M.R."/>
            <person name="Firek B.A."/>
            <person name="Baker R."/>
            <person name="Thomas B.C."/>
            <person name="Morowitz M.J."/>
            <person name="Banfield J.F."/>
        </authorList>
    </citation>
    <scope>NUCLEOTIDE SEQUENCE [LARGE SCALE GENOMIC DNA]</scope>
    <source>
        <strain evidence="2">S2_005_003_R2_42</strain>
    </source>
</reference>
<evidence type="ECO:0000313" key="3">
    <source>
        <dbReference type="Proteomes" id="UP000249046"/>
    </source>
</evidence>
<sequence>MSRPSPIRRPLALAAAASLALVSAAAVAQRQPRVVAPDDLAKYWVLVNESVQGDAPMFGKGMDVPTCATVSFVVDGTGSTSSVKVQRIVPEGPDLAKLALSIGAHLKFEPTVTNGGRDPVFSWLIFPLNLPTDPAARSELMKPCVIERLRYADR</sequence>
<keyword evidence="1" id="KW-0732">Signal</keyword>
<dbReference type="Proteomes" id="UP000249046">
    <property type="component" value="Unassembled WGS sequence"/>
</dbReference>
<feature type="chain" id="PRO_5016143944" description="Energy transducer TonB" evidence="1">
    <location>
        <begin position="29"/>
        <end position="154"/>
    </location>
</feature>
<proteinExistence type="predicted"/>
<feature type="signal peptide" evidence="1">
    <location>
        <begin position="1"/>
        <end position="28"/>
    </location>
</feature>
<dbReference type="AlphaFoldDB" id="A0A2W5M199"/>
<comment type="caution">
    <text evidence="2">The sequence shown here is derived from an EMBL/GenBank/DDBJ whole genome shotgun (WGS) entry which is preliminary data.</text>
</comment>
<protein>
    <recommendedName>
        <fullName evidence="4">Energy transducer TonB</fullName>
    </recommendedName>
</protein>
<accession>A0A2W5M199</accession>
<organism evidence="2 3">
    <name type="scientific">Rhodanobacter denitrificans</name>
    <dbReference type="NCBI Taxonomy" id="666685"/>
    <lineage>
        <taxon>Bacteria</taxon>
        <taxon>Pseudomonadati</taxon>
        <taxon>Pseudomonadota</taxon>
        <taxon>Gammaproteobacteria</taxon>
        <taxon>Lysobacterales</taxon>
        <taxon>Rhodanobacteraceae</taxon>
        <taxon>Rhodanobacter</taxon>
    </lineage>
</organism>
<dbReference type="EMBL" id="QFPO01000009">
    <property type="protein sequence ID" value="PZQ13457.1"/>
    <property type="molecule type" value="Genomic_DNA"/>
</dbReference>
<gene>
    <name evidence="2" type="ORF">DI564_11225</name>
</gene>
<evidence type="ECO:0000313" key="2">
    <source>
        <dbReference type="EMBL" id="PZQ13457.1"/>
    </source>
</evidence>
<evidence type="ECO:0008006" key="4">
    <source>
        <dbReference type="Google" id="ProtNLM"/>
    </source>
</evidence>